<name>A0A4W5P2J8_9TELE</name>
<reference evidence="3" key="1">
    <citation type="submission" date="2018-06" db="EMBL/GenBank/DDBJ databases">
        <title>Genome assembly of Danube salmon.</title>
        <authorList>
            <person name="Macqueen D.J."/>
            <person name="Gundappa M.K."/>
        </authorList>
    </citation>
    <scope>NUCLEOTIDE SEQUENCE [LARGE SCALE GENOMIC DNA]</scope>
</reference>
<keyword evidence="1" id="KW-0812">Transmembrane</keyword>
<organism evidence="2 3">
    <name type="scientific">Hucho hucho</name>
    <name type="common">huchen</name>
    <dbReference type="NCBI Taxonomy" id="62062"/>
    <lineage>
        <taxon>Eukaryota</taxon>
        <taxon>Metazoa</taxon>
        <taxon>Chordata</taxon>
        <taxon>Craniata</taxon>
        <taxon>Vertebrata</taxon>
        <taxon>Euteleostomi</taxon>
        <taxon>Actinopterygii</taxon>
        <taxon>Neopterygii</taxon>
        <taxon>Teleostei</taxon>
        <taxon>Protacanthopterygii</taxon>
        <taxon>Salmoniformes</taxon>
        <taxon>Salmonidae</taxon>
        <taxon>Salmoninae</taxon>
        <taxon>Hucho</taxon>
    </lineage>
</organism>
<keyword evidence="1" id="KW-1133">Transmembrane helix</keyword>
<dbReference type="Proteomes" id="UP000314982">
    <property type="component" value="Unassembled WGS sequence"/>
</dbReference>
<keyword evidence="1" id="KW-0472">Membrane</keyword>
<dbReference type="Ensembl" id="ENSHHUT00000058243.1">
    <property type="protein sequence ID" value="ENSHHUP00000056298.1"/>
    <property type="gene ID" value="ENSHHUG00000033608.1"/>
</dbReference>
<keyword evidence="3" id="KW-1185">Reference proteome</keyword>
<dbReference type="STRING" id="62062.ENSHHUP00000056298"/>
<dbReference type="GeneTree" id="ENSGT00900000141555"/>
<evidence type="ECO:0000313" key="2">
    <source>
        <dbReference type="Ensembl" id="ENSHHUP00000056298.1"/>
    </source>
</evidence>
<evidence type="ECO:0000256" key="1">
    <source>
        <dbReference type="SAM" id="Phobius"/>
    </source>
</evidence>
<sequence>THCDFSRCPADWSGTQCERLAPKNSLSGSISGGSMAIIVPLVLLVILITTMALGVFICKRKQRGKIVQRQPMANGGINIEIGNPSYNMYEVDHDNHSDAGNHLQPSFTLDPHKAINSNPVYSKLYLDQGQNCRKPVINIEERRELLPKKLEAAIRETVA</sequence>
<reference evidence="2" key="2">
    <citation type="submission" date="2025-08" db="UniProtKB">
        <authorList>
            <consortium name="Ensembl"/>
        </authorList>
    </citation>
    <scope>IDENTIFICATION</scope>
</reference>
<protein>
    <submittedName>
        <fullName evidence="2">Uncharacterized protein</fullName>
    </submittedName>
</protein>
<accession>A0A4W5P2J8</accession>
<evidence type="ECO:0000313" key="3">
    <source>
        <dbReference type="Proteomes" id="UP000314982"/>
    </source>
</evidence>
<dbReference type="AlphaFoldDB" id="A0A4W5P2J8"/>
<reference evidence="2" key="3">
    <citation type="submission" date="2025-09" db="UniProtKB">
        <authorList>
            <consortium name="Ensembl"/>
        </authorList>
    </citation>
    <scope>IDENTIFICATION</scope>
</reference>
<proteinExistence type="predicted"/>
<feature type="transmembrane region" description="Helical" evidence="1">
    <location>
        <begin position="35"/>
        <end position="58"/>
    </location>
</feature>